<accession>A0A0E0NA36</accession>
<dbReference type="EnsemblPlants" id="ORUFI02G04500.2">
    <property type="protein sequence ID" value="ORUFI02G04500.2"/>
    <property type="gene ID" value="ORUFI02G04500"/>
</dbReference>
<evidence type="ECO:0000313" key="1">
    <source>
        <dbReference type="EnsemblPlants" id="ORUFI02G04500.2"/>
    </source>
</evidence>
<proteinExistence type="predicted"/>
<keyword evidence="2" id="KW-1185">Reference proteome</keyword>
<dbReference type="HOGENOM" id="CLU_1296199_0_0_1"/>
<name>A0A0E0NA36_ORYRU</name>
<sequence length="213" mass="22238">MVAVVRDTRSVRDALVWSSARASMSSSSGHGLCDAYTCLPHKPNKHPSNEAADDPSDSILGKPSIEVAWASTRQRPFGLTLATRLDDETCSTLAPVDGAGSPAAGEDKRVLHEFTGKGPRLGPIATGTVSSSPWRQRRRCSVAGGQRNRRLFGSPAARGDSRKASASPSLLPIARCSALVDAGAGGQDTGPAPVILPCRALGKLQVKLACMQV</sequence>
<reference evidence="2" key="1">
    <citation type="submission" date="2013-06" db="EMBL/GenBank/DDBJ databases">
        <authorList>
            <person name="Zhao Q."/>
        </authorList>
    </citation>
    <scope>NUCLEOTIDE SEQUENCE</scope>
    <source>
        <strain evidence="2">cv. W1943</strain>
    </source>
</reference>
<dbReference type="AlphaFoldDB" id="A0A0E0NA36"/>
<organism evidence="1 2">
    <name type="scientific">Oryza rufipogon</name>
    <name type="common">Brownbeard rice</name>
    <name type="synonym">Asian wild rice</name>
    <dbReference type="NCBI Taxonomy" id="4529"/>
    <lineage>
        <taxon>Eukaryota</taxon>
        <taxon>Viridiplantae</taxon>
        <taxon>Streptophyta</taxon>
        <taxon>Embryophyta</taxon>
        <taxon>Tracheophyta</taxon>
        <taxon>Spermatophyta</taxon>
        <taxon>Magnoliopsida</taxon>
        <taxon>Liliopsida</taxon>
        <taxon>Poales</taxon>
        <taxon>Poaceae</taxon>
        <taxon>BOP clade</taxon>
        <taxon>Oryzoideae</taxon>
        <taxon>Oryzeae</taxon>
        <taxon>Oryzinae</taxon>
        <taxon>Oryza</taxon>
    </lineage>
</organism>
<dbReference type="Gramene" id="ORUFI02G04500.2">
    <property type="protein sequence ID" value="ORUFI02G04500.2"/>
    <property type="gene ID" value="ORUFI02G04500"/>
</dbReference>
<protein>
    <submittedName>
        <fullName evidence="1">Uncharacterized protein</fullName>
    </submittedName>
</protein>
<reference evidence="1" key="2">
    <citation type="submission" date="2015-06" db="UniProtKB">
        <authorList>
            <consortium name="EnsemblPlants"/>
        </authorList>
    </citation>
    <scope>IDENTIFICATION</scope>
</reference>
<evidence type="ECO:0000313" key="2">
    <source>
        <dbReference type="Proteomes" id="UP000008022"/>
    </source>
</evidence>
<dbReference type="Proteomes" id="UP000008022">
    <property type="component" value="Unassembled WGS sequence"/>
</dbReference>